<feature type="binding site" evidence="7">
    <location>
        <position position="306"/>
    </location>
    <ligand>
        <name>Zn(2+)</name>
        <dbReference type="ChEBI" id="CHEBI:29105"/>
    </ligand>
</feature>
<comment type="catalytic activity">
    <reaction evidence="6 7">
        <text>7-aminomethyl-7-carbaguanine + guanosine(34) in tRNA = 7-aminomethyl-7-carbaguanosine(34) in tRNA + guanine</text>
        <dbReference type="Rhea" id="RHEA:24104"/>
        <dbReference type="Rhea" id="RHEA-COMP:10341"/>
        <dbReference type="Rhea" id="RHEA-COMP:10342"/>
        <dbReference type="ChEBI" id="CHEBI:16235"/>
        <dbReference type="ChEBI" id="CHEBI:58703"/>
        <dbReference type="ChEBI" id="CHEBI:74269"/>
        <dbReference type="ChEBI" id="CHEBI:82833"/>
        <dbReference type="EC" id="2.4.2.29"/>
    </reaction>
</comment>
<feature type="region of interest" description="RNA binding; important for wobble base 34 recognition" evidence="7">
    <location>
        <begin position="268"/>
        <end position="272"/>
    </location>
</feature>
<feature type="active site" description="Nucleophile" evidence="7">
    <location>
        <position position="263"/>
    </location>
</feature>
<comment type="pathway">
    <text evidence="1 7">tRNA modification; tRNA-queuosine biosynthesis.</text>
</comment>
<dbReference type="Pfam" id="PF01702">
    <property type="entry name" value="TGT"/>
    <property type="match status" value="1"/>
</dbReference>
<sequence>MKFTLNKRDKKTSARRGTLTTPHGTIETPIFMPVGTHAAMKAMTPLQVKETGAQIILSNTYHLHLRPGEELVEKAGGLHKFMSWSGPILTDSGGFQVFSLPNKRITEEGAYFKHEVTGEEVFLDPARAIAIQESLGADIIMAFDECIPYPCDRRYAAKSTRKTLRWAEQCKKAQTRKDQALFGIVQGSVFEDLRAMCARELVQMDFPGYAIGGVSVGEGLDLLKKVVEYTAPYLPENKPRYLMGVGLPEDILESVERGMDMFDCVIPTRYARSATLFTNRGKIRLTNRKYRRDFYPIEPNCTCYACRNFTRAYIHHLFNANEVLSAILASIHNVHFYLTMMADIRTAIEEGRFADYKREFLASYLKGG</sequence>
<dbReference type="GO" id="GO:0008479">
    <property type="term" value="F:tRNA-guanosine(34) queuine transglycosylase activity"/>
    <property type="evidence" value="ECO:0007669"/>
    <property type="project" value="UniProtKB-UniRule"/>
</dbReference>
<dbReference type="HAMAP" id="MF_00168">
    <property type="entry name" value="Q_tRNA_Tgt"/>
    <property type="match status" value="1"/>
</dbReference>
<dbReference type="Gene3D" id="3.20.20.105">
    <property type="entry name" value="Queuine tRNA-ribosyltransferase-like"/>
    <property type="match status" value="1"/>
</dbReference>
<keyword evidence="2 7" id="KW-0328">Glycosyltransferase</keyword>
<comment type="subunit">
    <text evidence="7">Homodimer. Within each dimer, one monomer is responsible for RNA recognition and catalysis, while the other monomer binds to the replacement base PreQ1.</text>
</comment>
<dbReference type="NCBIfam" id="TIGR00430">
    <property type="entry name" value="Q_tRNA_tgt"/>
    <property type="match status" value="1"/>
</dbReference>
<comment type="similarity">
    <text evidence="7">Belongs to the queuine tRNA-ribosyltransferase family.</text>
</comment>
<dbReference type="InterPro" id="IPR004803">
    <property type="entry name" value="TGT"/>
</dbReference>
<feature type="region of interest" description="RNA binding" evidence="7">
    <location>
        <begin position="244"/>
        <end position="250"/>
    </location>
</feature>
<feature type="binding site" evidence="7">
    <location>
        <begin position="91"/>
        <end position="95"/>
    </location>
    <ligand>
        <name>substrate</name>
    </ligand>
</feature>
<name>A0A831UBS2_GEOME</name>
<gene>
    <name evidence="7" type="primary">tgt</name>
    <name evidence="10" type="ORF">ENQ87_06150</name>
</gene>
<feature type="active site" description="Proton acceptor" evidence="7">
    <location>
        <position position="91"/>
    </location>
</feature>
<keyword evidence="7" id="KW-0479">Metal-binding</keyword>
<comment type="cofactor">
    <cofactor evidence="7">
        <name>Zn(2+)</name>
        <dbReference type="ChEBI" id="CHEBI:29105"/>
    </cofactor>
    <text evidence="7">Binds 1 zinc ion per subunit.</text>
</comment>
<evidence type="ECO:0000256" key="4">
    <source>
        <dbReference type="ARBA" id="ARBA00022694"/>
    </source>
</evidence>
<dbReference type="FunFam" id="3.20.20.105:FF:000001">
    <property type="entry name" value="Queuine tRNA-ribosyltransferase"/>
    <property type="match status" value="1"/>
</dbReference>
<dbReference type="EMBL" id="DSOV01000022">
    <property type="protein sequence ID" value="HEN41946.1"/>
    <property type="molecule type" value="Genomic_DNA"/>
</dbReference>
<dbReference type="InterPro" id="IPR050076">
    <property type="entry name" value="ArchSynthase1/Queuine_TRR"/>
</dbReference>
<feature type="binding site" evidence="7">
    <location>
        <position position="301"/>
    </location>
    <ligand>
        <name>Zn(2+)</name>
        <dbReference type="ChEBI" id="CHEBI:29105"/>
    </ligand>
</feature>
<evidence type="ECO:0000256" key="1">
    <source>
        <dbReference type="ARBA" id="ARBA00004691"/>
    </source>
</evidence>
<evidence type="ECO:0000259" key="9">
    <source>
        <dbReference type="Pfam" id="PF01702"/>
    </source>
</evidence>
<feature type="domain" description="tRNA-guanine(15) transglycosylase-like" evidence="9">
    <location>
        <begin position="12"/>
        <end position="364"/>
    </location>
</feature>
<evidence type="ECO:0000256" key="7">
    <source>
        <dbReference type="HAMAP-Rule" id="MF_00168"/>
    </source>
</evidence>
<evidence type="ECO:0000256" key="8">
    <source>
        <dbReference type="SAM" id="MobiDB-lite"/>
    </source>
</evidence>
<keyword evidence="5 7" id="KW-0671">Queuosine biosynthesis</keyword>
<proteinExistence type="inferred from homology"/>
<dbReference type="GO" id="GO:0005829">
    <property type="term" value="C:cytosol"/>
    <property type="evidence" value="ECO:0007669"/>
    <property type="project" value="TreeGrafter"/>
</dbReference>
<reference evidence="10" key="1">
    <citation type="journal article" date="2020" name="mSystems">
        <title>Genome- and Community-Level Interaction Insights into Carbon Utilization and Element Cycling Functions of Hydrothermarchaeota in Hydrothermal Sediment.</title>
        <authorList>
            <person name="Zhou Z."/>
            <person name="Liu Y."/>
            <person name="Xu W."/>
            <person name="Pan J."/>
            <person name="Luo Z.H."/>
            <person name="Li M."/>
        </authorList>
    </citation>
    <scope>NUCLEOTIDE SEQUENCE [LARGE SCALE GENOMIC DNA]</scope>
    <source>
        <strain evidence="10">SpSt-349</strain>
    </source>
</reference>
<feature type="binding site" evidence="7">
    <location>
        <position position="332"/>
    </location>
    <ligand>
        <name>Zn(2+)</name>
        <dbReference type="ChEBI" id="CHEBI:29105"/>
    </ligand>
</feature>
<evidence type="ECO:0000256" key="6">
    <source>
        <dbReference type="ARBA" id="ARBA00050112"/>
    </source>
</evidence>
<dbReference type="GO" id="GO:0008616">
    <property type="term" value="P:tRNA queuosine(34) biosynthetic process"/>
    <property type="evidence" value="ECO:0007669"/>
    <property type="project" value="UniProtKB-UniRule"/>
</dbReference>
<evidence type="ECO:0000256" key="5">
    <source>
        <dbReference type="ARBA" id="ARBA00022785"/>
    </source>
</evidence>
<protein>
    <recommendedName>
        <fullName evidence="7">Queuine tRNA-ribosyltransferase</fullName>
        <ecNumber evidence="7">2.4.2.29</ecNumber>
    </recommendedName>
    <alternativeName>
        <fullName evidence="7">Guanine insertion enzyme</fullName>
    </alternativeName>
    <alternativeName>
        <fullName evidence="7">tRNA-guanine transglycosylase</fullName>
    </alternativeName>
</protein>
<feature type="binding site" evidence="7">
    <location>
        <position position="144"/>
    </location>
    <ligand>
        <name>substrate</name>
    </ligand>
</feature>
<dbReference type="InterPro" id="IPR002616">
    <property type="entry name" value="tRNA_ribo_trans-like"/>
</dbReference>
<comment type="caution">
    <text evidence="10">The sequence shown here is derived from an EMBL/GenBank/DDBJ whole genome shotgun (WGS) entry which is preliminary data.</text>
</comment>
<dbReference type="InterPro" id="IPR036511">
    <property type="entry name" value="TGT-like_sf"/>
</dbReference>
<dbReference type="AlphaFoldDB" id="A0A831UBS2"/>
<accession>A0A831UBS2</accession>
<comment type="function">
    <text evidence="7">Catalyzes the base-exchange of a guanine (G) residue with the queuine precursor 7-aminomethyl-7-deazaguanine (PreQ1) at position 34 (anticodon wobble position) in tRNAs with GU(N) anticodons (tRNA-Asp, -Asn, -His and -Tyr). Catalysis occurs through a double-displacement mechanism. The nucleophile active site attacks the C1' of nucleotide 34 to detach the guanine base from the RNA, forming a covalent enzyme-RNA intermediate. The proton acceptor active site deprotonates the incoming PreQ1, allowing a nucleophilic attack on the C1' of the ribose to form the product. After dissociation, two additional enzymatic reactions on the tRNA convert PreQ1 to queuine (Q), resulting in the hypermodified nucleoside queuosine (7-(((4,5-cis-dihydroxy-2-cyclopenten-1-yl)amino)methyl)-7-deazaguanosine).</text>
</comment>
<keyword evidence="3 7" id="KW-0808">Transferase</keyword>
<dbReference type="PANTHER" id="PTHR46499:SF1">
    <property type="entry name" value="QUEUINE TRNA-RIBOSYLTRANSFERASE"/>
    <property type="match status" value="1"/>
</dbReference>
<evidence type="ECO:0000256" key="2">
    <source>
        <dbReference type="ARBA" id="ARBA00022676"/>
    </source>
</evidence>
<feature type="binding site" evidence="7">
    <location>
        <position position="186"/>
    </location>
    <ligand>
        <name>substrate</name>
    </ligand>
</feature>
<dbReference type="NCBIfam" id="TIGR00449">
    <property type="entry name" value="tgt_general"/>
    <property type="match status" value="1"/>
</dbReference>
<dbReference type="SUPFAM" id="SSF51713">
    <property type="entry name" value="tRNA-guanine transglycosylase"/>
    <property type="match status" value="1"/>
</dbReference>
<feature type="binding site" evidence="7">
    <location>
        <position position="303"/>
    </location>
    <ligand>
        <name>Zn(2+)</name>
        <dbReference type="ChEBI" id="CHEBI:29105"/>
    </ligand>
</feature>
<keyword evidence="4 7" id="KW-0819">tRNA processing</keyword>
<evidence type="ECO:0000313" key="10">
    <source>
        <dbReference type="EMBL" id="HEN41946.1"/>
    </source>
</evidence>
<dbReference type="EC" id="2.4.2.29" evidence="7"/>
<organism evidence="10">
    <name type="scientific">Geobacter metallireducens</name>
    <dbReference type="NCBI Taxonomy" id="28232"/>
    <lineage>
        <taxon>Bacteria</taxon>
        <taxon>Pseudomonadati</taxon>
        <taxon>Thermodesulfobacteriota</taxon>
        <taxon>Desulfuromonadia</taxon>
        <taxon>Geobacterales</taxon>
        <taxon>Geobacteraceae</taxon>
        <taxon>Geobacter</taxon>
    </lineage>
</organism>
<dbReference type="UniPathway" id="UPA00392"/>
<keyword evidence="7" id="KW-0862">Zinc</keyword>
<feature type="region of interest" description="Disordered" evidence="8">
    <location>
        <begin position="1"/>
        <end position="25"/>
    </location>
</feature>
<feature type="binding site" evidence="7">
    <location>
        <position position="213"/>
    </location>
    <ligand>
        <name>substrate</name>
    </ligand>
</feature>
<evidence type="ECO:0000256" key="3">
    <source>
        <dbReference type="ARBA" id="ARBA00022679"/>
    </source>
</evidence>
<dbReference type="PANTHER" id="PTHR46499">
    <property type="entry name" value="QUEUINE TRNA-RIBOSYLTRANSFERASE"/>
    <property type="match status" value="1"/>
</dbReference>
<dbReference type="GO" id="GO:0046872">
    <property type="term" value="F:metal ion binding"/>
    <property type="evidence" value="ECO:0007669"/>
    <property type="project" value="UniProtKB-KW"/>
</dbReference>